<name>M5U2G2_9BACT</name>
<evidence type="ECO:0000313" key="2">
    <source>
        <dbReference type="EMBL" id="EMI55647.1"/>
    </source>
</evidence>
<protein>
    <submittedName>
        <fullName evidence="2">Uncharacterized protein</fullName>
    </submittedName>
</protein>
<feature type="region of interest" description="Disordered" evidence="1">
    <location>
        <begin position="1"/>
        <end position="62"/>
    </location>
</feature>
<dbReference type="PATRIC" id="fig|1263870.3.peg.3114"/>
<reference evidence="2 3" key="1">
    <citation type="journal article" date="2013" name="Mar. Genomics">
        <title>Expression of sulfatases in Rhodopirellula baltica and the diversity of sulfatases in the genus Rhodopirellula.</title>
        <authorList>
            <person name="Wegner C.E."/>
            <person name="Richter-Heitmann T."/>
            <person name="Klindworth A."/>
            <person name="Klockow C."/>
            <person name="Richter M."/>
            <person name="Achstetter T."/>
            <person name="Glockner F.O."/>
            <person name="Harder J."/>
        </authorList>
    </citation>
    <scope>NUCLEOTIDE SEQUENCE [LARGE SCALE GENOMIC DNA]</scope>
    <source>
        <strain evidence="2 3">SM41</strain>
    </source>
</reference>
<dbReference type="RefSeq" id="WP_008679414.1">
    <property type="nucleotide sequence ID" value="NZ_ANOH01000206.1"/>
</dbReference>
<dbReference type="Proteomes" id="UP000011885">
    <property type="component" value="Unassembled WGS sequence"/>
</dbReference>
<organism evidence="2 3">
    <name type="scientific">Rhodopirellula sallentina SM41</name>
    <dbReference type="NCBI Taxonomy" id="1263870"/>
    <lineage>
        <taxon>Bacteria</taxon>
        <taxon>Pseudomonadati</taxon>
        <taxon>Planctomycetota</taxon>
        <taxon>Planctomycetia</taxon>
        <taxon>Pirellulales</taxon>
        <taxon>Pirellulaceae</taxon>
        <taxon>Rhodopirellula</taxon>
    </lineage>
</organism>
<feature type="compositionally biased region" description="Basic and acidic residues" evidence="1">
    <location>
        <begin position="44"/>
        <end position="59"/>
    </location>
</feature>
<comment type="caution">
    <text evidence="2">The sequence shown here is derived from an EMBL/GenBank/DDBJ whole genome shotgun (WGS) entry which is preliminary data.</text>
</comment>
<sequence>MNSAPRFVTQPHTVAANAGDTYPRNRVASHEGFAPNANTSSNRTDNEPTRGELIDDRFHPTPSASIHELPPEVLRHWGLLASPFSPHAMVDVPWDAANFYFRIASHTSAFSWLQRLLSRPGSLGVVSASTGAGSTTWLRQLAASSGLGSTAFETAVANWRNQSIDELTGCLMRTGGNVETLSQVRTLWLIQTHQSQTTSTKLKYADINRAALLAGWYSARANRLRNLQVLVVRKHQRRSAGSKRFSIAAADRLATFHLSRPHASELRRCVNAAMQHAGATRPAFTVSAATQLADSSEGSISRLASLVHAALVHGQVAGIRQITAADLSTPLKNHAEMPNTTSKAA</sequence>
<accession>M5U2G2</accession>
<dbReference type="AlphaFoldDB" id="M5U2G2"/>
<proteinExistence type="predicted"/>
<dbReference type="EMBL" id="ANOH01000206">
    <property type="protein sequence ID" value="EMI55647.1"/>
    <property type="molecule type" value="Genomic_DNA"/>
</dbReference>
<keyword evidence="3" id="KW-1185">Reference proteome</keyword>
<evidence type="ECO:0000313" key="3">
    <source>
        <dbReference type="Proteomes" id="UP000011885"/>
    </source>
</evidence>
<evidence type="ECO:0000256" key="1">
    <source>
        <dbReference type="SAM" id="MobiDB-lite"/>
    </source>
</evidence>
<gene>
    <name evidence="2" type="ORF">RSSM_02932</name>
</gene>